<dbReference type="EMBL" id="UGYO01000002">
    <property type="protein sequence ID" value="SUJ00428.1"/>
    <property type="molecule type" value="Genomic_DNA"/>
</dbReference>
<dbReference type="InterPro" id="IPR005260">
    <property type="entry name" value="Asp_kin_monofn"/>
</dbReference>
<dbReference type="Gene3D" id="3.30.2130.10">
    <property type="entry name" value="VC0802-like"/>
    <property type="match status" value="1"/>
</dbReference>
<dbReference type="EC" id="2.7.2.4" evidence="13"/>
<dbReference type="InterPro" id="IPR045865">
    <property type="entry name" value="ACT-like_dom_sf"/>
</dbReference>
<dbReference type="GO" id="GO:0009088">
    <property type="term" value="P:threonine biosynthetic process"/>
    <property type="evidence" value="ECO:0007669"/>
    <property type="project" value="UniProtKB-UniPathway"/>
</dbReference>
<evidence type="ECO:0000256" key="11">
    <source>
        <dbReference type="ARBA" id="ARBA00047872"/>
    </source>
</evidence>
<evidence type="ECO:0000256" key="9">
    <source>
        <dbReference type="ARBA" id="ARBA00022840"/>
    </source>
</evidence>
<organism evidence="18 19">
    <name type="scientific">Shewanella algae</name>
    <dbReference type="NCBI Taxonomy" id="38313"/>
    <lineage>
        <taxon>Bacteria</taxon>
        <taxon>Pseudomonadati</taxon>
        <taxon>Pseudomonadota</taxon>
        <taxon>Gammaproteobacteria</taxon>
        <taxon>Alteromonadales</taxon>
        <taxon>Shewanellaceae</taxon>
        <taxon>Shewanella</taxon>
    </lineage>
</organism>
<dbReference type="InterPro" id="IPR054352">
    <property type="entry name" value="ACT_Aspartokinase"/>
</dbReference>
<dbReference type="RefSeq" id="WP_044734850.1">
    <property type="nucleotide sequence ID" value="NZ_AP024609.1"/>
</dbReference>
<gene>
    <name evidence="18" type="primary">lysC_2</name>
    <name evidence="18" type="ORF">NCTC10738_03126</name>
    <name evidence="17" type="ORF">TUM17379_28660</name>
</gene>
<dbReference type="InterPro" id="IPR036393">
    <property type="entry name" value="AceGlu_kinase-like_sf"/>
</dbReference>
<dbReference type="Proteomes" id="UP000254069">
    <property type="component" value="Unassembled WGS sequence"/>
</dbReference>
<dbReference type="Pfam" id="PF00696">
    <property type="entry name" value="AA_kinase"/>
    <property type="match status" value="1"/>
</dbReference>
<dbReference type="Pfam" id="PF22468">
    <property type="entry name" value="ACT_9"/>
    <property type="match status" value="1"/>
</dbReference>
<dbReference type="SUPFAM" id="SSF53633">
    <property type="entry name" value="Carbamate kinase-like"/>
    <property type="match status" value="1"/>
</dbReference>
<evidence type="ECO:0000256" key="12">
    <source>
        <dbReference type="PIRSR" id="PIRSR000726-1"/>
    </source>
</evidence>
<keyword evidence="6 13" id="KW-0808">Transferase</keyword>
<evidence type="ECO:0000259" key="16">
    <source>
        <dbReference type="Pfam" id="PF22468"/>
    </source>
</evidence>
<keyword evidence="7 12" id="KW-0547">Nucleotide-binding</keyword>
<evidence type="ECO:0000256" key="6">
    <source>
        <dbReference type="ARBA" id="ARBA00022679"/>
    </source>
</evidence>
<comment type="pathway">
    <text evidence="1 14">Amino-acid biosynthesis; L-lysine biosynthesis via DAP pathway; (S)-tetrahydrodipicolinate from L-aspartate: step 1/4.</text>
</comment>
<dbReference type="CDD" id="cd04261">
    <property type="entry name" value="AAK_AKii-LysC-BS"/>
    <property type="match status" value="1"/>
</dbReference>
<evidence type="ECO:0000259" key="15">
    <source>
        <dbReference type="Pfam" id="PF00696"/>
    </source>
</evidence>
<dbReference type="GO" id="GO:0005829">
    <property type="term" value="C:cytosol"/>
    <property type="evidence" value="ECO:0007669"/>
    <property type="project" value="TreeGrafter"/>
</dbReference>
<dbReference type="GO" id="GO:0009089">
    <property type="term" value="P:lysine biosynthetic process via diaminopimelate"/>
    <property type="evidence" value="ECO:0007669"/>
    <property type="project" value="UniProtKB-UniPathway"/>
</dbReference>
<evidence type="ECO:0000256" key="7">
    <source>
        <dbReference type="ARBA" id="ARBA00022741"/>
    </source>
</evidence>
<evidence type="ECO:0000256" key="8">
    <source>
        <dbReference type="ARBA" id="ARBA00022777"/>
    </source>
</evidence>
<evidence type="ECO:0000256" key="1">
    <source>
        <dbReference type="ARBA" id="ARBA00004766"/>
    </source>
</evidence>
<evidence type="ECO:0000256" key="13">
    <source>
        <dbReference type="RuleBase" id="RU003448"/>
    </source>
</evidence>
<feature type="domain" description="Aspartokinase ACT" evidence="16">
    <location>
        <begin position="349"/>
        <end position="407"/>
    </location>
</feature>
<dbReference type="NCBIfam" id="TIGR00656">
    <property type="entry name" value="asp_kin_monofn"/>
    <property type="match status" value="1"/>
</dbReference>
<dbReference type="FunFam" id="3.40.1160.10:FF:000002">
    <property type="entry name" value="Aspartokinase"/>
    <property type="match status" value="1"/>
</dbReference>
<evidence type="ECO:0000256" key="2">
    <source>
        <dbReference type="ARBA" id="ARBA00004986"/>
    </source>
</evidence>
<dbReference type="PROSITE" id="PS00324">
    <property type="entry name" value="ASPARTOKINASE"/>
    <property type="match status" value="1"/>
</dbReference>
<dbReference type="EMBL" id="AP024613">
    <property type="protein sequence ID" value="BCV45848.1"/>
    <property type="molecule type" value="Genomic_DNA"/>
</dbReference>
<reference evidence="18 19" key="1">
    <citation type="submission" date="2018-06" db="EMBL/GenBank/DDBJ databases">
        <authorList>
            <consortium name="Pathogen Informatics"/>
            <person name="Doyle S."/>
        </authorList>
    </citation>
    <scope>NUCLEOTIDE SEQUENCE [LARGE SCALE GENOMIC DNA]</scope>
    <source>
        <strain evidence="18 19">NCTC10738</strain>
    </source>
</reference>
<dbReference type="Gene3D" id="3.40.1160.10">
    <property type="entry name" value="Acetylglutamate kinase-like"/>
    <property type="match status" value="1"/>
</dbReference>
<evidence type="ECO:0000313" key="18">
    <source>
        <dbReference type="EMBL" id="SUJ00428.1"/>
    </source>
</evidence>
<dbReference type="PIRSF" id="PIRSF000726">
    <property type="entry name" value="Asp_kin"/>
    <property type="match status" value="1"/>
</dbReference>
<keyword evidence="8 13" id="KW-0418">Kinase</keyword>
<comment type="similarity">
    <text evidence="4 13">Belongs to the aspartokinase family.</text>
</comment>
<protein>
    <recommendedName>
        <fullName evidence="13">Aspartokinase</fullName>
        <ecNumber evidence="13">2.7.2.4</ecNumber>
    </recommendedName>
</protein>
<dbReference type="InterPro" id="IPR001341">
    <property type="entry name" value="Asp_kinase"/>
</dbReference>
<dbReference type="UniPathway" id="UPA00050">
    <property type="reaction ID" value="UER00461"/>
</dbReference>
<evidence type="ECO:0000256" key="3">
    <source>
        <dbReference type="ARBA" id="ARBA00005139"/>
    </source>
</evidence>
<dbReference type="InterPro" id="IPR041740">
    <property type="entry name" value="AKii-LysC-BS"/>
</dbReference>
<dbReference type="Proteomes" id="UP000825078">
    <property type="component" value="Chromosome"/>
</dbReference>
<proteinExistence type="inferred from homology"/>
<evidence type="ECO:0000313" key="17">
    <source>
        <dbReference type="EMBL" id="BCV45848.1"/>
    </source>
</evidence>
<accession>A0A380BFX1</accession>
<name>A0A380BFX1_9GAMM</name>
<feature type="domain" description="Aspartate/glutamate/uridylate kinase" evidence="15">
    <location>
        <begin position="14"/>
        <end position="239"/>
    </location>
</feature>
<comment type="pathway">
    <text evidence="2 14">Amino-acid biosynthesis; L-methionine biosynthesis via de novo pathway; L-homoserine from L-aspartate: step 1/3.</text>
</comment>
<keyword evidence="10" id="KW-0457">Lysine biosynthesis</keyword>
<evidence type="ECO:0000256" key="14">
    <source>
        <dbReference type="RuleBase" id="RU004249"/>
    </source>
</evidence>
<dbReference type="UniPathway" id="UPA00034">
    <property type="reaction ID" value="UER00015"/>
</dbReference>
<dbReference type="CDD" id="cd04923">
    <property type="entry name" value="ACT_AK-LysC-DapG-like_2"/>
    <property type="match status" value="1"/>
</dbReference>
<sequence>MTQEVRSGSNERLYVKKFGGTSVGSIERIEVIAEQIAKAQLSGEHQVLVLSAMAGETNRLFALAGQIDPDASAREMDMLVSTGEQVSIALMAMALAKRGVKAKSLNAAQVQIHTNSQFGRASIERVDVQYLLELLAQGIIPIVAGFQGRDQFGEVTTLGRGGSDTTAVALAAALKAQECQIFTDVAGVYTTDPNIEPSAQKLDAISFEEMLEMARLGAKVLHPDSVSYAERFRVPLRVLSSFEPGSGTLIRFDACEDKSNQVAGIACSKGQAMLSLSRTDDSPDPFAAVFSLLAENGVEVDLVTKAGTDDSVSFTLDASRLPWALKALDEPELGTSFGPLVFEKALAKVSVIGAGVHRRAEATAKVFDILGNEGIHVKLMATSEIKLSVVIDESDLHRAVRVLHHAFELNKV</sequence>
<feature type="binding site" evidence="12">
    <location>
        <begin position="183"/>
        <end position="184"/>
    </location>
    <ligand>
        <name>ATP</name>
        <dbReference type="ChEBI" id="CHEBI:30616"/>
    </ligand>
</feature>
<evidence type="ECO:0000256" key="5">
    <source>
        <dbReference type="ARBA" id="ARBA00022605"/>
    </source>
</evidence>
<dbReference type="GO" id="GO:0009090">
    <property type="term" value="P:homoserine biosynthetic process"/>
    <property type="evidence" value="ECO:0007669"/>
    <property type="project" value="TreeGrafter"/>
</dbReference>
<feature type="binding site" evidence="12">
    <location>
        <begin position="219"/>
        <end position="220"/>
    </location>
    <ligand>
        <name>ATP</name>
        <dbReference type="ChEBI" id="CHEBI:30616"/>
    </ligand>
</feature>
<keyword evidence="19" id="KW-1185">Reference proteome</keyword>
<dbReference type="InterPro" id="IPR001048">
    <property type="entry name" value="Asp/Glu/Uridylate_kinase"/>
</dbReference>
<evidence type="ECO:0000256" key="4">
    <source>
        <dbReference type="ARBA" id="ARBA00010122"/>
    </source>
</evidence>
<evidence type="ECO:0000313" key="19">
    <source>
        <dbReference type="Proteomes" id="UP000254069"/>
    </source>
</evidence>
<dbReference type="GO" id="GO:0005524">
    <property type="term" value="F:ATP binding"/>
    <property type="evidence" value="ECO:0007669"/>
    <property type="project" value="UniProtKB-KW"/>
</dbReference>
<feature type="binding site" evidence="12">
    <location>
        <position position="57"/>
    </location>
    <ligand>
        <name>substrate</name>
    </ligand>
</feature>
<dbReference type="UniPathway" id="UPA00051">
    <property type="reaction ID" value="UER00462"/>
</dbReference>
<keyword evidence="5 14" id="KW-0028">Amino-acid biosynthesis</keyword>
<comment type="catalytic activity">
    <reaction evidence="11 13">
        <text>L-aspartate + ATP = 4-phospho-L-aspartate + ADP</text>
        <dbReference type="Rhea" id="RHEA:23776"/>
        <dbReference type="ChEBI" id="CHEBI:29991"/>
        <dbReference type="ChEBI" id="CHEBI:30616"/>
        <dbReference type="ChEBI" id="CHEBI:57535"/>
        <dbReference type="ChEBI" id="CHEBI:456216"/>
        <dbReference type="EC" id="2.7.2.4"/>
    </reaction>
</comment>
<dbReference type="NCBIfam" id="NF005155">
    <property type="entry name" value="PRK06635.1-4"/>
    <property type="match status" value="1"/>
</dbReference>
<feature type="binding site" evidence="12">
    <location>
        <position position="189"/>
    </location>
    <ligand>
        <name>ATP</name>
        <dbReference type="ChEBI" id="CHEBI:30616"/>
    </ligand>
</feature>
<keyword evidence="9 12" id="KW-0067">ATP-binding</keyword>
<dbReference type="NCBIfam" id="NF005154">
    <property type="entry name" value="PRK06635.1-2"/>
    <property type="match status" value="1"/>
</dbReference>
<dbReference type="AlphaFoldDB" id="A0A380BFX1"/>
<evidence type="ECO:0000256" key="10">
    <source>
        <dbReference type="ARBA" id="ARBA00023154"/>
    </source>
</evidence>
<comment type="pathway">
    <text evidence="3 14">Amino-acid biosynthesis; L-threonine biosynthesis; L-threonine from L-aspartate: step 1/5.</text>
</comment>
<dbReference type="PANTHER" id="PTHR21499:SF3">
    <property type="entry name" value="ASPARTOKINASE"/>
    <property type="match status" value="1"/>
</dbReference>
<dbReference type="GO" id="GO:0004072">
    <property type="term" value="F:aspartate kinase activity"/>
    <property type="evidence" value="ECO:0007669"/>
    <property type="project" value="UniProtKB-EC"/>
</dbReference>
<feature type="binding site" evidence="12">
    <location>
        <begin position="17"/>
        <end position="20"/>
    </location>
    <ligand>
        <name>ATP</name>
        <dbReference type="ChEBI" id="CHEBI:30616"/>
    </ligand>
</feature>
<reference evidence="17" key="2">
    <citation type="submission" date="2021-05" db="EMBL/GenBank/DDBJ databases">
        <title>Molecular characterization for Shewanella algae harboring chromosomal blaOXA-55-like strains isolated from clinical and environment sample.</title>
        <authorList>
            <person name="Ohama Y."/>
            <person name="Aoki K."/>
            <person name="Harada S."/>
            <person name="Moriya K."/>
            <person name="Ishii Y."/>
            <person name="Tateda K."/>
        </authorList>
    </citation>
    <scope>NUCLEOTIDE SEQUENCE</scope>
    <source>
        <strain evidence="17">TUM17379</strain>
    </source>
</reference>
<dbReference type="SUPFAM" id="SSF55021">
    <property type="entry name" value="ACT-like"/>
    <property type="match status" value="2"/>
</dbReference>
<feature type="binding site" evidence="12">
    <location>
        <position position="84"/>
    </location>
    <ligand>
        <name>substrate</name>
    </ligand>
</feature>
<dbReference type="NCBIfam" id="TIGR00657">
    <property type="entry name" value="asp_kinases"/>
    <property type="match status" value="1"/>
</dbReference>
<dbReference type="CDD" id="cd04868">
    <property type="entry name" value="ACT_AK-like"/>
    <property type="match status" value="1"/>
</dbReference>
<dbReference type="InterPro" id="IPR018042">
    <property type="entry name" value="Aspartate_kinase_CS"/>
</dbReference>
<dbReference type="PANTHER" id="PTHR21499">
    <property type="entry name" value="ASPARTATE KINASE"/>
    <property type="match status" value="1"/>
</dbReference>